<reference evidence="1" key="1">
    <citation type="submission" date="2023-05" db="EMBL/GenBank/DDBJ databases">
        <authorList>
            <consortium name="ELIXIR-Norway"/>
        </authorList>
    </citation>
    <scope>NUCLEOTIDE SEQUENCE</scope>
</reference>
<reference evidence="1" key="2">
    <citation type="submission" date="2025-03" db="EMBL/GenBank/DDBJ databases">
        <authorList>
            <consortium name="ELIXIR-Norway"/>
            <consortium name="Elixir Norway"/>
        </authorList>
    </citation>
    <scope>NUCLEOTIDE SEQUENCE</scope>
</reference>
<proteinExistence type="predicted"/>
<organism evidence="1 2">
    <name type="scientific">Rangifer tarandus platyrhynchus</name>
    <name type="common">Svalbard reindeer</name>
    <dbReference type="NCBI Taxonomy" id="3082113"/>
    <lineage>
        <taxon>Eukaryota</taxon>
        <taxon>Metazoa</taxon>
        <taxon>Chordata</taxon>
        <taxon>Craniata</taxon>
        <taxon>Vertebrata</taxon>
        <taxon>Euteleostomi</taxon>
        <taxon>Mammalia</taxon>
        <taxon>Eutheria</taxon>
        <taxon>Laurasiatheria</taxon>
        <taxon>Artiodactyla</taxon>
        <taxon>Ruminantia</taxon>
        <taxon>Pecora</taxon>
        <taxon>Cervidae</taxon>
        <taxon>Odocoileinae</taxon>
        <taxon>Rangifer</taxon>
    </lineage>
</organism>
<evidence type="ECO:0000313" key="2">
    <source>
        <dbReference type="Proteomes" id="UP001162501"/>
    </source>
</evidence>
<evidence type="ECO:0000313" key="1">
    <source>
        <dbReference type="EMBL" id="CAM9271102.1"/>
    </source>
</evidence>
<accession>A0AC59Y0E9</accession>
<sequence>MDGGLGPPWERAKDQHLSSHCAEGQTALYAASPPTVALPLTPRQGAVPGEQRWAQQKHLEDGYVEGKAKARRSAVSVTPQWALHGGRLRLPCGRHAKGGGCYPRDEARAYAVRAEGAERSGPERVPGASLCCHSPWGEGVAERETRAFGTQLFGSGWHKRQSIRAQSLPPTPGSTHTSTWPRRSPPRQAAEPRRCPRPPPPHLALRPPSAHPGAPALPLPVAPDTGAAAGAGRSGHRK</sequence>
<name>A0AC59Y0E9_RANTA</name>
<dbReference type="Proteomes" id="UP001162501">
    <property type="component" value="Chromosome 1"/>
</dbReference>
<gene>
    <name evidence="1" type="ORF">MRATA1EN22A_LOCUS238</name>
</gene>
<dbReference type="EMBL" id="OX596085">
    <property type="protein sequence ID" value="CAM9271102.1"/>
    <property type="molecule type" value="Genomic_DNA"/>
</dbReference>
<protein>
    <submittedName>
        <fullName evidence="1">Uncharacterized protein</fullName>
    </submittedName>
</protein>